<comment type="caution">
    <text evidence="2">The sequence shown here is derived from an EMBL/GenBank/DDBJ whole genome shotgun (WGS) entry which is preliminary data.</text>
</comment>
<dbReference type="EMBL" id="JAHCVK010000001">
    <property type="protein sequence ID" value="MBT0652284.1"/>
    <property type="molecule type" value="Genomic_DNA"/>
</dbReference>
<dbReference type="RefSeq" id="WP_214174235.1">
    <property type="nucleotide sequence ID" value="NZ_JAHCVK010000001.1"/>
</dbReference>
<keyword evidence="3" id="KW-1185">Reference proteome</keyword>
<feature type="transmembrane region" description="Helical" evidence="1">
    <location>
        <begin position="12"/>
        <end position="35"/>
    </location>
</feature>
<organism evidence="2 3">
    <name type="scientific">Geomobilimonas luticola</name>
    <dbReference type="NCBI Taxonomy" id="1114878"/>
    <lineage>
        <taxon>Bacteria</taxon>
        <taxon>Pseudomonadati</taxon>
        <taxon>Thermodesulfobacteriota</taxon>
        <taxon>Desulfuromonadia</taxon>
        <taxon>Geobacterales</taxon>
        <taxon>Geobacteraceae</taxon>
        <taxon>Geomobilimonas</taxon>
    </lineage>
</organism>
<gene>
    <name evidence="2" type="ORF">KI810_04395</name>
</gene>
<evidence type="ECO:0000313" key="2">
    <source>
        <dbReference type="EMBL" id="MBT0652284.1"/>
    </source>
</evidence>
<accession>A0ABS5SA77</accession>
<keyword evidence="1" id="KW-0472">Membrane</keyword>
<reference evidence="2 3" key="1">
    <citation type="submission" date="2021-05" db="EMBL/GenBank/DDBJ databases">
        <title>The draft genome of Geobacter luticola JCM 17780.</title>
        <authorList>
            <person name="Xu Z."/>
            <person name="Masuda Y."/>
            <person name="Itoh H."/>
            <person name="Senoo K."/>
        </authorList>
    </citation>
    <scope>NUCLEOTIDE SEQUENCE [LARGE SCALE GENOMIC DNA]</scope>
    <source>
        <strain evidence="2 3">JCM 17780</strain>
    </source>
</reference>
<proteinExistence type="predicted"/>
<keyword evidence="1" id="KW-1133">Transmembrane helix</keyword>
<protein>
    <submittedName>
        <fullName evidence="2">Type II secretion system GspH family protein</fullName>
    </submittedName>
</protein>
<sequence>MGTSPVGSNRGFTYIVVLMMVLIIGIMLGAAGQVWTTVMKREREAELLFRGGQIRNAIEQWHTSFKRGGPPPHPIVDLKDLLQNPYSLQKIRYLRRLYKDPITGEDWVIVKDPAKGIIGVASSSEQTPLKQGGFPEPFTDFEGKTKYSDWQFVYRQTVPGATTATTSGATTVMTPGQKSK</sequence>
<evidence type="ECO:0000256" key="1">
    <source>
        <dbReference type="SAM" id="Phobius"/>
    </source>
</evidence>
<keyword evidence="1" id="KW-0812">Transmembrane</keyword>
<evidence type="ECO:0000313" key="3">
    <source>
        <dbReference type="Proteomes" id="UP000756860"/>
    </source>
</evidence>
<dbReference type="SUPFAM" id="SSF54523">
    <property type="entry name" value="Pili subunits"/>
    <property type="match status" value="1"/>
</dbReference>
<dbReference type="InterPro" id="IPR045584">
    <property type="entry name" value="Pilin-like"/>
</dbReference>
<name>A0ABS5SA77_9BACT</name>
<dbReference type="Proteomes" id="UP000756860">
    <property type="component" value="Unassembled WGS sequence"/>
</dbReference>